<keyword evidence="1" id="KW-1185">Reference proteome</keyword>
<proteinExistence type="predicted"/>
<sequence>MLRDVDSMNISKIDIRLKTTSISLEIIEIPDVASRNVINNNIFDDRIRATIWDFMSLRRLEHFAALDIRLEAPLMRPVEVEYFLIMSIQESFKRSHLVPDLLPKPPKKALHVRLPTGEELTPDKKVDISKLKREPNVSWDGNPEKLYTLIMADPDFPSHENPAQRDYIHWMAVNIPGNNLNDADLIVPYTSATPPEHTGPHRYALMVCEQHNGRMGIFGVRAKREGFPVKKFIQDHCLEPVAGTFVEAQID</sequence>
<dbReference type="InterPro" id="IPR008914">
    <property type="entry name" value="PEBP"/>
</dbReference>
<protein>
    <submittedName>
        <fullName evidence="2">Phosphatidylethanolamine-binding protein</fullName>
    </submittedName>
</protein>
<dbReference type="Pfam" id="PF01161">
    <property type="entry name" value="PBP"/>
    <property type="match status" value="1"/>
</dbReference>
<dbReference type="SUPFAM" id="SSF49777">
    <property type="entry name" value="PEBP-like"/>
    <property type="match status" value="1"/>
</dbReference>
<evidence type="ECO:0000313" key="1">
    <source>
        <dbReference type="Proteomes" id="UP000887540"/>
    </source>
</evidence>
<dbReference type="CDD" id="cd00866">
    <property type="entry name" value="PEBP_euk"/>
    <property type="match status" value="1"/>
</dbReference>
<dbReference type="WBParaSite" id="ACRNAN_scaffold11860.g32712.t1">
    <property type="protein sequence ID" value="ACRNAN_scaffold11860.g32712.t1"/>
    <property type="gene ID" value="ACRNAN_scaffold11860.g32712"/>
</dbReference>
<dbReference type="InterPro" id="IPR035810">
    <property type="entry name" value="PEBP_euk"/>
</dbReference>
<organism evidence="1 2">
    <name type="scientific">Acrobeloides nanus</name>
    <dbReference type="NCBI Taxonomy" id="290746"/>
    <lineage>
        <taxon>Eukaryota</taxon>
        <taxon>Metazoa</taxon>
        <taxon>Ecdysozoa</taxon>
        <taxon>Nematoda</taxon>
        <taxon>Chromadorea</taxon>
        <taxon>Rhabditida</taxon>
        <taxon>Tylenchina</taxon>
        <taxon>Cephalobomorpha</taxon>
        <taxon>Cephaloboidea</taxon>
        <taxon>Cephalobidae</taxon>
        <taxon>Acrobeloides</taxon>
    </lineage>
</organism>
<reference evidence="2" key="1">
    <citation type="submission" date="2022-11" db="UniProtKB">
        <authorList>
            <consortium name="WormBaseParasite"/>
        </authorList>
    </citation>
    <scope>IDENTIFICATION</scope>
</reference>
<accession>A0A914CKM4</accession>
<evidence type="ECO:0000313" key="2">
    <source>
        <dbReference type="WBParaSite" id="ACRNAN_scaffold11860.g32712.t1"/>
    </source>
</evidence>
<dbReference type="Gene3D" id="3.90.280.10">
    <property type="entry name" value="PEBP-like"/>
    <property type="match status" value="1"/>
</dbReference>
<name>A0A914CKM4_9BILA</name>
<dbReference type="Proteomes" id="UP000887540">
    <property type="component" value="Unplaced"/>
</dbReference>
<dbReference type="PANTHER" id="PTHR11362:SF82">
    <property type="entry name" value="PHOSPHATIDYLETHANOLAMINE-BINDING PROTEIN 4"/>
    <property type="match status" value="1"/>
</dbReference>
<dbReference type="InterPro" id="IPR036610">
    <property type="entry name" value="PEBP-like_sf"/>
</dbReference>
<dbReference type="PANTHER" id="PTHR11362">
    <property type="entry name" value="PHOSPHATIDYLETHANOLAMINE-BINDING PROTEIN"/>
    <property type="match status" value="1"/>
</dbReference>
<dbReference type="AlphaFoldDB" id="A0A914CKM4"/>